<dbReference type="Gene3D" id="3.40.190.290">
    <property type="match status" value="1"/>
</dbReference>
<dbReference type="Proteomes" id="UP001597294">
    <property type="component" value="Unassembled WGS sequence"/>
</dbReference>
<dbReference type="Gene3D" id="1.10.10.10">
    <property type="entry name" value="Winged helix-like DNA-binding domain superfamily/Winged helix DNA-binding domain"/>
    <property type="match status" value="1"/>
</dbReference>
<protein>
    <submittedName>
        <fullName evidence="6">LysR family transcriptional regulator</fullName>
    </submittedName>
</protein>
<keyword evidence="3" id="KW-0238">DNA-binding</keyword>
<dbReference type="InterPro" id="IPR036388">
    <property type="entry name" value="WH-like_DNA-bd_sf"/>
</dbReference>
<dbReference type="PANTHER" id="PTHR30537">
    <property type="entry name" value="HTH-TYPE TRANSCRIPTIONAL REGULATOR"/>
    <property type="match status" value="1"/>
</dbReference>
<dbReference type="EMBL" id="JBHUII010000004">
    <property type="protein sequence ID" value="MFD2205846.1"/>
    <property type="molecule type" value="Genomic_DNA"/>
</dbReference>
<evidence type="ECO:0000313" key="7">
    <source>
        <dbReference type="Proteomes" id="UP001597294"/>
    </source>
</evidence>
<organism evidence="6 7">
    <name type="scientific">Kiloniella antarctica</name>
    <dbReference type="NCBI Taxonomy" id="1550907"/>
    <lineage>
        <taxon>Bacteria</taxon>
        <taxon>Pseudomonadati</taxon>
        <taxon>Pseudomonadota</taxon>
        <taxon>Alphaproteobacteria</taxon>
        <taxon>Rhodospirillales</taxon>
        <taxon>Kiloniellaceae</taxon>
        <taxon>Kiloniella</taxon>
    </lineage>
</organism>
<keyword evidence="7" id="KW-1185">Reference proteome</keyword>
<dbReference type="InterPro" id="IPR036390">
    <property type="entry name" value="WH_DNA-bd_sf"/>
</dbReference>
<evidence type="ECO:0000256" key="1">
    <source>
        <dbReference type="ARBA" id="ARBA00009437"/>
    </source>
</evidence>
<dbReference type="SUPFAM" id="SSF46785">
    <property type="entry name" value="Winged helix' DNA-binding domain"/>
    <property type="match status" value="1"/>
</dbReference>
<name>A0ABW5BM00_9PROT</name>
<dbReference type="InterPro" id="IPR058163">
    <property type="entry name" value="LysR-type_TF_proteobact-type"/>
</dbReference>
<feature type="domain" description="HTH lysR-type" evidence="5">
    <location>
        <begin position="13"/>
        <end position="66"/>
    </location>
</feature>
<dbReference type="SUPFAM" id="SSF53850">
    <property type="entry name" value="Periplasmic binding protein-like II"/>
    <property type="match status" value="1"/>
</dbReference>
<proteinExistence type="inferred from homology"/>
<reference evidence="7" key="1">
    <citation type="journal article" date="2019" name="Int. J. Syst. Evol. Microbiol.">
        <title>The Global Catalogue of Microorganisms (GCM) 10K type strain sequencing project: providing services to taxonomists for standard genome sequencing and annotation.</title>
        <authorList>
            <consortium name="The Broad Institute Genomics Platform"/>
            <consortium name="The Broad Institute Genome Sequencing Center for Infectious Disease"/>
            <person name="Wu L."/>
            <person name="Ma J."/>
        </authorList>
    </citation>
    <scope>NUCLEOTIDE SEQUENCE [LARGE SCALE GENOMIC DNA]</scope>
    <source>
        <strain evidence="7">CGMCC 4.7192</strain>
    </source>
</reference>
<dbReference type="InterPro" id="IPR000847">
    <property type="entry name" value="LysR_HTH_N"/>
</dbReference>
<dbReference type="RefSeq" id="WP_380250852.1">
    <property type="nucleotide sequence ID" value="NZ_JBHUII010000004.1"/>
</dbReference>
<keyword evidence="2" id="KW-0805">Transcription regulation</keyword>
<evidence type="ECO:0000256" key="3">
    <source>
        <dbReference type="ARBA" id="ARBA00023125"/>
    </source>
</evidence>
<evidence type="ECO:0000256" key="2">
    <source>
        <dbReference type="ARBA" id="ARBA00023015"/>
    </source>
</evidence>
<comment type="caution">
    <text evidence="6">The sequence shown here is derived from an EMBL/GenBank/DDBJ whole genome shotgun (WGS) entry which is preliminary data.</text>
</comment>
<gene>
    <name evidence="6" type="ORF">ACFSKO_09500</name>
</gene>
<comment type="similarity">
    <text evidence="1">Belongs to the LysR transcriptional regulatory family.</text>
</comment>
<dbReference type="InterPro" id="IPR005119">
    <property type="entry name" value="LysR_subst-bd"/>
</dbReference>
<dbReference type="PANTHER" id="PTHR30537:SF5">
    <property type="entry name" value="HTH-TYPE TRANSCRIPTIONAL ACTIVATOR TTDR-RELATED"/>
    <property type="match status" value="1"/>
</dbReference>
<accession>A0ABW5BM00</accession>
<evidence type="ECO:0000259" key="5">
    <source>
        <dbReference type="PROSITE" id="PS50931"/>
    </source>
</evidence>
<sequence>MKNIHQLAGIPIDMAIFLRVIERGNFVRAAADLGLTPSAVSKAISRLEDRLGVRLLARTTRNLNLTSEGSIYLKHARNIAAAIERAEAETASSRKNPSGPLRLTIAAALAKHQITPLLPEFLEHFPAIEIDLNITEQHVDIIKENYDIAIRPGNLIDSNLIGTKLAEADRHICASPGYIARHGKPLTPLDLKEHNCLTTSGFPMLSRWKFVVDKEPFSIDVTGNIKCDNTDLLLDLALAGKGIVRLLETVCGNALQTGALEILLEQHHIPETVPIWAITPPGRLSLPRVRVFVDFLKQKFQCRPWSRS</sequence>
<dbReference type="PRINTS" id="PR00039">
    <property type="entry name" value="HTHLYSR"/>
</dbReference>
<dbReference type="PROSITE" id="PS50931">
    <property type="entry name" value="HTH_LYSR"/>
    <property type="match status" value="1"/>
</dbReference>
<evidence type="ECO:0000256" key="4">
    <source>
        <dbReference type="ARBA" id="ARBA00023163"/>
    </source>
</evidence>
<dbReference type="Pfam" id="PF00126">
    <property type="entry name" value="HTH_1"/>
    <property type="match status" value="1"/>
</dbReference>
<evidence type="ECO:0000313" key="6">
    <source>
        <dbReference type="EMBL" id="MFD2205846.1"/>
    </source>
</evidence>
<keyword evidence="4" id="KW-0804">Transcription</keyword>
<dbReference type="Pfam" id="PF03466">
    <property type="entry name" value="LysR_substrate"/>
    <property type="match status" value="1"/>
</dbReference>
<dbReference type="CDD" id="cd08422">
    <property type="entry name" value="PBP2_CrgA_like"/>
    <property type="match status" value="1"/>
</dbReference>